<proteinExistence type="predicted"/>
<feature type="compositionally biased region" description="Polar residues" evidence="1">
    <location>
        <begin position="310"/>
        <end position="344"/>
    </location>
</feature>
<protein>
    <recommendedName>
        <fullName evidence="6">Mid2 domain-containing protein</fullName>
    </recommendedName>
</protein>
<evidence type="ECO:0000313" key="4">
    <source>
        <dbReference type="EMBL" id="SZF00805.1"/>
    </source>
</evidence>
<accession>A0A383UML6</accession>
<evidence type="ECO:0000313" key="5">
    <source>
        <dbReference type="Proteomes" id="UP000275772"/>
    </source>
</evidence>
<reference evidence="4 5" key="1">
    <citation type="submission" date="2017-11" db="EMBL/GenBank/DDBJ databases">
        <authorList>
            <person name="Kracher B."/>
        </authorList>
    </citation>
    <scope>NUCLEOTIDE SEQUENCE [LARGE SCALE GENOMIC DNA]</scope>
    <source>
        <strain evidence="4 5">RACE1</strain>
    </source>
</reference>
<name>A0A383UML6_BLUHO</name>
<feature type="compositionally biased region" description="Polar residues" evidence="1">
    <location>
        <begin position="264"/>
        <end position="275"/>
    </location>
</feature>
<organism evidence="4 5">
    <name type="scientific">Blumeria hordei</name>
    <name type="common">Barley powdery mildew</name>
    <name type="synonym">Blumeria graminis f. sp. hordei</name>
    <dbReference type="NCBI Taxonomy" id="2867405"/>
    <lineage>
        <taxon>Eukaryota</taxon>
        <taxon>Fungi</taxon>
        <taxon>Dikarya</taxon>
        <taxon>Ascomycota</taxon>
        <taxon>Pezizomycotina</taxon>
        <taxon>Leotiomycetes</taxon>
        <taxon>Erysiphales</taxon>
        <taxon>Erysiphaceae</taxon>
        <taxon>Blumeria</taxon>
    </lineage>
</organism>
<feature type="region of interest" description="Disordered" evidence="1">
    <location>
        <begin position="310"/>
        <end position="350"/>
    </location>
</feature>
<evidence type="ECO:0000256" key="1">
    <source>
        <dbReference type="SAM" id="MobiDB-lite"/>
    </source>
</evidence>
<keyword evidence="2" id="KW-1133">Transmembrane helix</keyword>
<dbReference type="VEuPathDB" id="FungiDB:BLGHR1_11554"/>
<evidence type="ECO:0000256" key="3">
    <source>
        <dbReference type="SAM" id="SignalP"/>
    </source>
</evidence>
<feature type="transmembrane region" description="Helical" evidence="2">
    <location>
        <begin position="216"/>
        <end position="240"/>
    </location>
</feature>
<feature type="signal peptide" evidence="3">
    <location>
        <begin position="1"/>
        <end position="31"/>
    </location>
</feature>
<dbReference type="PANTHER" id="PTHR16861:SF10">
    <property type="entry name" value="MID2 DOMAIN-CONTAINING PROTEIN"/>
    <property type="match status" value="1"/>
</dbReference>
<keyword evidence="2" id="KW-0472">Membrane</keyword>
<keyword evidence="3" id="KW-0732">Signal</keyword>
<feature type="chain" id="PRO_5016707037" description="Mid2 domain-containing protein" evidence="3">
    <location>
        <begin position="32"/>
        <end position="350"/>
    </location>
</feature>
<dbReference type="PANTHER" id="PTHR16861">
    <property type="entry name" value="GLYCOPROTEIN 38"/>
    <property type="match status" value="1"/>
</dbReference>
<keyword evidence="2" id="KW-0812">Transmembrane</keyword>
<evidence type="ECO:0000256" key="2">
    <source>
        <dbReference type="SAM" id="Phobius"/>
    </source>
</evidence>
<dbReference type="EMBL" id="UNSH01000028">
    <property type="protein sequence ID" value="SZF00805.1"/>
    <property type="molecule type" value="Genomic_DNA"/>
</dbReference>
<feature type="transmembrane region" description="Helical" evidence="2">
    <location>
        <begin position="284"/>
        <end position="301"/>
    </location>
</feature>
<sequence length="350" mass="37554">MPKEYRGGMRFLRLINLPLILLIAKTSTVLAGPYPKDEIHDTGFSFLQSRQCASYCGAQNQFCCNHGEACFTNQANIAFCSAGMSPPAGYEIFTTTYTETNLVLHTSTFTSWGSTPTVPAVPTITPPAICTTSLGESSCGTICCASNQRCAFANSCTAHVPAAGDPTYSVPVRPTSGGLFTISATTTVPFQPAATASGSSFPEVSQSYNNGLSGGAIAGIVIGVTAGIALIILLCFCCLVKSRCQSALAKFGFGKKGRSDRVSENQSRINSQTSPSERRDKIRIFKWILAFGSAFVTILGLKRRKNRSDVSNRYSETNVSSDYIPNSQTETPMSQSDIYTQSEASRYGRR</sequence>
<evidence type="ECO:0008006" key="6">
    <source>
        <dbReference type="Google" id="ProtNLM"/>
    </source>
</evidence>
<dbReference type="AlphaFoldDB" id="A0A383UML6"/>
<dbReference type="Proteomes" id="UP000275772">
    <property type="component" value="Unassembled WGS sequence"/>
</dbReference>
<feature type="region of interest" description="Disordered" evidence="1">
    <location>
        <begin position="256"/>
        <end position="275"/>
    </location>
</feature>
<gene>
    <name evidence="4" type="ORF">BLGHR1_11554</name>
</gene>